<name>A0ABQ4TGU9_9HYPH</name>
<sequence>MFAVAELITGLAASTLATKRRGLDRQIVAIFTKPSHCDITRDLQAKIRRARHQLLVVLAHPGAAEPTNSGSEQQLRPAEVQRKITSSYRAIWAAEGEAAIRTVVDTIRLAGSSPFGSILKTIDACTPP</sequence>
<dbReference type="EMBL" id="BPRA01000001">
    <property type="protein sequence ID" value="GJE53808.1"/>
    <property type="molecule type" value="Genomic_DNA"/>
</dbReference>
<reference evidence="1" key="1">
    <citation type="journal article" date="2021" name="Front. Microbiol.">
        <title>Comprehensive Comparative Genomics and Phenotyping of Methylobacterium Species.</title>
        <authorList>
            <person name="Alessa O."/>
            <person name="Ogura Y."/>
            <person name="Fujitani Y."/>
            <person name="Takami H."/>
            <person name="Hayashi T."/>
            <person name="Sahin N."/>
            <person name="Tani A."/>
        </authorList>
    </citation>
    <scope>NUCLEOTIDE SEQUENCE</scope>
    <source>
        <strain evidence="1">DSM 23674</strain>
    </source>
</reference>
<organism evidence="1 2">
    <name type="scientific">Methylobacterium thuringiense</name>
    <dbReference type="NCBI Taxonomy" id="1003091"/>
    <lineage>
        <taxon>Bacteria</taxon>
        <taxon>Pseudomonadati</taxon>
        <taxon>Pseudomonadota</taxon>
        <taxon>Alphaproteobacteria</taxon>
        <taxon>Hyphomicrobiales</taxon>
        <taxon>Methylobacteriaceae</taxon>
        <taxon>Methylobacterium</taxon>
    </lineage>
</organism>
<comment type="caution">
    <text evidence="1">The sequence shown here is derived from an EMBL/GenBank/DDBJ whole genome shotgun (WGS) entry which is preliminary data.</text>
</comment>
<evidence type="ECO:0000313" key="1">
    <source>
        <dbReference type="EMBL" id="GJE53808.1"/>
    </source>
</evidence>
<gene>
    <name evidence="1" type="ORF">EKPJFOCH_0276</name>
</gene>
<proteinExistence type="predicted"/>
<reference evidence="1" key="2">
    <citation type="submission" date="2021-08" db="EMBL/GenBank/DDBJ databases">
        <authorList>
            <person name="Tani A."/>
            <person name="Ola A."/>
            <person name="Ogura Y."/>
            <person name="Katsura K."/>
            <person name="Hayashi T."/>
        </authorList>
    </citation>
    <scope>NUCLEOTIDE SEQUENCE</scope>
    <source>
        <strain evidence="1">DSM 23674</strain>
    </source>
</reference>
<accession>A0ABQ4TGU9</accession>
<dbReference type="Proteomes" id="UP001055101">
    <property type="component" value="Unassembled WGS sequence"/>
</dbReference>
<evidence type="ECO:0000313" key="2">
    <source>
        <dbReference type="Proteomes" id="UP001055101"/>
    </source>
</evidence>
<keyword evidence="2" id="KW-1185">Reference proteome</keyword>
<protein>
    <submittedName>
        <fullName evidence="1">IS66 family transposase ISMno4</fullName>
    </submittedName>
</protein>